<dbReference type="Pfam" id="PF07787">
    <property type="entry name" value="TMEM43"/>
    <property type="match status" value="1"/>
</dbReference>
<evidence type="ECO:0000259" key="6">
    <source>
        <dbReference type="SMART" id="SM00322"/>
    </source>
</evidence>
<evidence type="ECO:0000256" key="4">
    <source>
        <dbReference type="ARBA" id="ARBA00023242"/>
    </source>
</evidence>
<dbReference type="GO" id="GO:0005730">
    <property type="term" value="C:nucleolus"/>
    <property type="evidence" value="ECO:0007669"/>
    <property type="project" value="UniProtKB-SubCell"/>
</dbReference>
<comment type="subcellular location">
    <subcellularLocation>
        <location evidence="1">Nucleus</location>
        <location evidence="1">Nucleolus</location>
    </subcellularLocation>
</comment>
<dbReference type="GO" id="GO:0003723">
    <property type="term" value="F:RNA binding"/>
    <property type="evidence" value="ECO:0007669"/>
    <property type="project" value="UniProtKB-KW"/>
</dbReference>
<comment type="similarity">
    <text evidence="2">Belongs to the PNO1 family.</text>
</comment>
<keyword evidence="3" id="KW-0694">RNA-binding</keyword>
<feature type="domain" description="K Homology" evidence="6">
    <location>
        <begin position="1086"/>
        <end position="1159"/>
    </location>
</feature>
<name>A0A9W6X9Z3_9STRA</name>
<dbReference type="Pfam" id="PF22891">
    <property type="entry name" value="KH_PNO1_2nd"/>
    <property type="match status" value="1"/>
</dbReference>
<dbReference type="SMART" id="SM00322">
    <property type="entry name" value="KH"/>
    <property type="match status" value="1"/>
</dbReference>
<dbReference type="PANTHER" id="PTHR12826:SF13">
    <property type="entry name" value="RNA-BINDING PROTEIN PNO1"/>
    <property type="match status" value="1"/>
</dbReference>
<dbReference type="InterPro" id="IPR055212">
    <property type="entry name" value="KH-I_PNO1_first"/>
</dbReference>
<keyword evidence="4" id="KW-0539">Nucleus</keyword>
<accession>A0A9W6X9Z3</accession>
<dbReference type="InterPro" id="IPR036612">
    <property type="entry name" value="KH_dom_type_1_sf"/>
</dbReference>
<evidence type="ECO:0000313" key="8">
    <source>
        <dbReference type="Proteomes" id="UP001165083"/>
    </source>
</evidence>
<evidence type="ECO:0000256" key="2">
    <source>
        <dbReference type="ARBA" id="ARBA00007515"/>
    </source>
</evidence>
<feature type="region of interest" description="Disordered" evidence="5">
    <location>
        <begin position="472"/>
        <end position="542"/>
    </location>
</feature>
<comment type="caution">
    <text evidence="7">The sequence shown here is derived from an EMBL/GenBank/DDBJ whole genome shotgun (WGS) entry which is preliminary data.</text>
</comment>
<organism evidence="7 8">
    <name type="scientific">Phytophthora lilii</name>
    <dbReference type="NCBI Taxonomy" id="2077276"/>
    <lineage>
        <taxon>Eukaryota</taxon>
        <taxon>Sar</taxon>
        <taxon>Stramenopiles</taxon>
        <taxon>Oomycota</taxon>
        <taxon>Peronosporomycetes</taxon>
        <taxon>Peronosporales</taxon>
        <taxon>Peronosporaceae</taxon>
        <taxon>Phytophthora</taxon>
    </lineage>
</organism>
<dbReference type="AlphaFoldDB" id="A0A9W6X9Z3"/>
<dbReference type="PANTHER" id="PTHR12826">
    <property type="entry name" value="RIBONUCLEASE Y"/>
    <property type="match status" value="1"/>
</dbReference>
<evidence type="ECO:0000313" key="7">
    <source>
        <dbReference type="EMBL" id="GMF34396.1"/>
    </source>
</evidence>
<dbReference type="CDD" id="cd22391">
    <property type="entry name" value="KH-I_PNO1_rpt1"/>
    <property type="match status" value="1"/>
</dbReference>
<evidence type="ECO:0000256" key="3">
    <source>
        <dbReference type="ARBA" id="ARBA00022884"/>
    </source>
</evidence>
<dbReference type="OrthoDB" id="1932641at2759"/>
<protein>
    <submittedName>
        <fullName evidence="7">Unnamed protein product</fullName>
    </submittedName>
</protein>
<evidence type="ECO:0000256" key="1">
    <source>
        <dbReference type="ARBA" id="ARBA00004604"/>
    </source>
</evidence>
<reference evidence="7" key="1">
    <citation type="submission" date="2023-04" db="EMBL/GenBank/DDBJ databases">
        <title>Phytophthora lilii NBRC 32176.</title>
        <authorList>
            <person name="Ichikawa N."/>
            <person name="Sato H."/>
            <person name="Tonouchi N."/>
        </authorList>
    </citation>
    <scope>NUCLEOTIDE SEQUENCE</scope>
    <source>
        <strain evidence="7">NBRC 32176</strain>
    </source>
</reference>
<dbReference type="Proteomes" id="UP001165083">
    <property type="component" value="Unassembled WGS sequence"/>
</dbReference>
<proteinExistence type="inferred from homology"/>
<dbReference type="Gene3D" id="3.30.1370.10">
    <property type="entry name" value="K Homology domain, type 1"/>
    <property type="match status" value="1"/>
</dbReference>
<dbReference type="FunFam" id="3.30.1370.10:FF:000009">
    <property type="entry name" value="RNA-binding protein PNO1"/>
    <property type="match status" value="1"/>
</dbReference>
<dbReference type="EMBL" id="BSXW01001179">
    <property type="protein sequence ID" value="GMF34396.1"/>
    <property type="molecule type" value="Genomic_DNA"/>
</dbReference>
<dbReference type="InterPro" id="IPR012430">
    <property type="entry name" value="TMEM43_fam"/>
</dbReference>
<gene>
    <name evidence="7" type="ORF">Plil01_001465100</name>
</gene>
<dbReference type="SUPFAM" id="SSF54791">
    <property type="entry name" value="Eukaryotic type KH-domain (KH-domain type I)"/>
    <property type="match status" value="1"/>
</dbReference>
<dbReference type="InterPro" id="IPR055211">
    <property type="entry name" value="KH_PNO1_2nd"/>
</dbReference>
<evidence type="ECO:0000256" key="5">
    <source>
        <dbReference type="SAM" id="MobiDB-lite"/>
    </source>
</evidence>
<feature type="region of interest" description="Disordered" evidence="5">
    <location>
        <begin position="426"/>
        <end position="459"/>
    </location>
</feature>
<dbReference type="InterPro" id="IPR004087">
    <property type="entry name" value="KH_dom"/>
</dbReference>
<feature type="compositionally biased region" description="Pro residues" evidence="5">
    <location>
        <begin position="487"/>
        <end position="500"/>
    </location>
</feature>
<dbReference type="CDD" id="cd22392">
    <property type="entry name" value="KH-I_PNO1_rpt2"/>
    <property type="match status" value="1"/>
</dbReference>
<sequence>MTQSLIYKLALLTKEVSARVEFYVLQQLICRPPLETRDRNAMTSSPIATHPLEPQDAASSGNLKTVGFSRVTSFFGREVDVNIELWNSSMCQQWSMALSSAARSNASRVRSKCNDVLAAKSSIFECRFMFVMQHDGLLLGFFMTTPTATLMAKFKDGKAVPFELLQRFNCTSRSAIASTQPLFMYAETPKLVGRATPAQKNAVYRLLLQLNSAHGHTVDVPLRALRGKNFVDAGVGQVVKKKARNTGSFSGLDGYQNCGGGGTVGTNPNVNSACWNCSAFHASSRASGGGPLIAGAGGGGGAVTELEGTPNAELEDVVVLVAGFPNPPNALVELVDVGGAPKGLSAGGAGAPNGDGVDAPNGLELPTVLPDEVPNPDEAPPKVVVVVLPVPNGLLAPVVAAEGPPNGVPTLLKGAPTGLGIGSYAKPPKAEVEAPPPNGEDVVEAPPPNGEEDGAAAPPKVVVDGAPNGLAAGVAGLPNGDDAGDAAPPPKGLAEPPPPNGLFVAAPAPSADGAPKAVDEPPPPNGLTDAAPPNAVFPVPPPPNGLAAGVAGFPNGDDTGAAVPPPNGFAVLVAPPNGDAVGVAVPNGLAAAPPPKGFAAALCPPKPAVPGSGSPLKTAAVAVAVAVASEGLMREAAVVAVAARALQEELARLHVAARPPHSHHSNSKKEVTIGGLLLLASVATTCVFESALVRSVKSFEEGRASAVSLQEPRVSASFEGQLIHFSGLITTRKDEDELQLRQSPFVLDPTFGVAVKGVRLHRRVEMLQWVETSHTSTSSPVEDEDRRFDDEWKRIYMYDLRWRDEVIDSMEFDDPGYRNPPSEAWKFKSLVVKAKDLVVGEFSLPNELVDQIKRRDVVHLDAANRRVMANLLDQRQGEGWKEHSALANISVEEDFFYVTPEIREPVLGDQRVHFKVTPNYPVTVCAKQQGNELVPFTTAGDTLFLLEDGIMTAGELFDKKTEAEAIAQQAQDAAERMDMDEDEGVRPNFPALSAQQQAGGKNDFRRVRVPAHRYTPLKNDWPNIMKPIVEHLKLQIRMNTKTRCIELKNSPHTTDAGALQKAADFVQAYMMGFEVQDAVALLRLEDLFIDTFEVNDVKMLKGDHLSRAIGRVAGQDGKTKYAVENATRTRIVLADQKIHILGSFANIKLARDAICSLIMGAPPGKVYNKMRNVASRMNERF</sequence>
<keyword evidence="8" id="KW-1185">Reference proteome</keyword>